<comment type="caution">
    <text evidence="2">The sequence shown here is derived from an EMBL/GenBank/DDBJ whole genome shotgun (WGS) entry which is preliminary data.</text>
</comment>
<organism evidence="2 3">
    <name type="scientific">Paracidovorax wautersii</name>
    <dbReference type="NCBI Taxonomy" id="1177982"/>
    <lineage>
        <taxon>Bacteria</taxon>
        <taxon>Pseudomonadati</taxon>
        <taxon>Pseudomonadota</taxon>
        <taxon>Betaproteobacteria</taxon>
        <taxon>Burkholderiales</taxon>
        <taxon>Comamonadaceae</taxon>
        <taxon>Paracidovorax</taxon>
    </lineage>
</organism>
<evidence type="ECO:0000256" key="1">
    <source>
        <dbReference type="SAM" id="SignalP"/>
    </source>
</evidence>
<dbReference type="PANTHER" id="PTHR34387">
    <property type="entry name" value="SLR1258 PROTEIN"/>
    <property type="match status" value="1"/>
</dbReference>
<feature type="signal peptide" evidence="1">
    <location>
        <begin position="1"/>
        <end position="37"/>
    </location>
</feature>
<keyword evidence="1" id="KW-0732">Signal</keyword>
<dbReference type="Pfam" id="PF04402">
    <property type="entry name" value="SIMPL"/>
    <property type="match status" value="1"/>
</dbReference>
<dbReference type="PROSITE" id="PS51257">
    <property type="entry name" value="PROKAR_LIPOPROTEIN"/>
    <property type="match status" value="1"/>
</dbReference>
<gene>
    <name evidence="2" type="ORF">GAK30_01302</name>
</gene>
<dbReference type="InterPro" id="IPR007497">
    <property type="entry name" value="SIMPL/DUF541"/>
</dbReference>
<dbReference type="Gene3D" id="3.30.110.170">
    <property type="entry name" value="Protein of unknown function (DUF541), domain 1"/>
    <property type="match status" value="1"/>
</dbReference>
<feature type="chain" id="PRO_5030761116" description="SIMPL domain-containing protein" evidence="1">
    <location>
        <begin position="38"/>
        <end position="248"/>
    </location>
</feature>
<name>A0A7V8FQ86_9BURK</name>
<dbReference type="EMBL" id="WNDQ01000014">
    <property type="protein sequence ID" value="KAF1022157.1"/>
    <property type="molecule type" value="Genomic_DNA"/>
</dbReference>
<evidence type="ECO:0000313" key="3">
    <source>
        <dbReference type="Proteomes" id="UP000461670"/>
    </source>
</evidence>
<protein>
    <recommendedName>
        <fullName evidence="4">SIMPL domain-containing protein</fullName>
    </recommendedName>
</protein>
<evidence type="ECO:0000313" key="2">
    <source>
        <dbReference type="EMBL" id="KAF1022157.1"/>
    </source>
</evidence>
<evidence type="ECO:0008006" key="4">
    <source>
        <dbReference type="Google" id="ProtNLM"/>
    </source>
</evidence>
<reference evidence="3" key="1">
    <citation type="journal article" date="2020" name="MBio">
        <title>Horizontal gene transfer to a defensive symbiont with a reduced genome amongst a multipartite beetle microbiome.</title>
        <authorList>
            <person name="Waterworth S.C."/>
            <person name="Florez L.V."/>
            <person name="Rees E.R."/>
            <person name="Hertweck C."/>
            <person name="Kaltenpoth M."/>
            <person name="Kwan J.C."/>
        </authorList>
    </citation>
    <scope>NUCLEOTIDE SEQUENCE [LARGE SCALE GENOMIC DNA]</scope>
</reference>
<sequence length="248" mass="25866">MKSSPSRLRPATGNALRATVGGAMLAACVVAAWPAAAQVVAGIPVPANVVQLSATGSVEVPQDFLTITLAATREAADAATVQSQLRAALDTALAQAKAAEAPGRLEVRTGGFSLSPRYDRNGKISTWQGRSELVIQGRDFARISTLAGQIQTLVIADVGFSLSREGREKVEQQAQTQAIERFKTRANEVAQGFGFSRYSLREVSVNTDGGGGYAPQPRMMAMAAKAAEDAPLPVEAGKATVSGSVQLQ</sequence>
<dbReference type="InterPro" id="IPR052022">
    <property type="entry name" value="26kDa_periplasmic_antigen"/>
</dbReference>
<dbReference type="Proteomes" id="UP000461670">
    <property type="component" value="Unassembled WGS sequence"/>
</dbReference>
<dbReference type="PANTHER" id="PTHR34387:SF1">
    <property type="entry name" value="PERIPLASMIC IMMUNOGENIC PROTEIN"/>
    <property type="match status" value="1"/>
</dbReference>
<dbReference type="Gene3D" id="3.30.70.2970">
    <property type="entry name" value="Protein of unknown function (DUF541), domain 2"/>
    <property type="match status" value="1"/>
</dbReference>
<dbReference type="GO" id="GO:0006974">
    <property type="term" value="P:DNA damage response"/>
    <property type="evidence" value="ECO:0007669"/>
    <property type="project" value="TreeGrafter"/>
</dbReference>
<accession>A0A7V8FQ86</accession>
<dbReference type="AlphaFoldDB" id="A0A7V8FQ86"/>
<proteinExistence type="predicted"/>